<protein>
    <submittedName>
        <fullName evidence="1">Uncharacterized protein</fullName>
    </submittedName>
</protein>
<dbReference type="EMBL" id="BARV01000738">
    <property type="protein sequence ID" value="GAI01721.1"/>
    <property type="molecule type" value="Genomic_DNA"/>
</dbReference>
<dbReference type="AlphaFoldDB" id="X1L759"/>
<accession>X1L759</accession>
<comment type="caution">
    <text evidence="1">The sequence shown here is derived from an EMBL/GenBank/DDBJ whole genome shotgun (WGS) entry which is preliminary data.</text>
</comment>
<name>X1L759_9ZZZZ</name>
<evidence type="ECO:0000313" key="1">
    <source>
        <dbReference type="EMBL" id="GAI01721.1"/>
    </source>
</evidence>
<proteinExistence type="predicted"/>
<sequence length="42" mass="5085">MSSEIIVVAQFIEQPDKSGNYVFENQIYQKRFYRGILDLEWE</sequence>
<organism evidence="1">
    <name type="scientific">marine sediment metagenome</name>
    <dbReference type="NCBI Taxonomy" id="412755"/>
    <lineage>
        <taxon>unclassified sequences</taxon>
        <taxon>metagenomes</taxon>
        <taxon>ecological metagenomes</taxon>
    </lineage>
</organism>
<reference evidence="1" key="1">
    <citation type="journal article" date="2014" name="Front. Microbiol.">
        <title>High frequency of phylogenetically diverse reductive dehalogenase-homologous genes in deep subseafloor sedimentary metagenomes.</title>
        <authorList>
            <person name="Kawai M."/>
            <person name="Futagami T."/>
            <person name="Toyoda A."/>
            <person name="Takaki Y."/>
            <person name="Nishi S."/>
            <person name="Hori S."/>
            <person name="Arai W."/>
            <person name="Tsubouchi T."/>
            <person name="Morono Y."/>
            <person name="Uchiyama I."/>
            <person name="Ito T."/>
            <person name="Fujiyama A."/>
            <person name="Inagaki F."/>
            <person name="Takami H."/>
        </authorList>
    </citation>
    <scope>NUCLEOTIDE SEQUENCE</scope>
    <source>
        <strain evidence="1">Expedition CK06-06</strain>
    </source>
</reference>
<gene>
    <name evidence="1" type="ORF">S06H3_02496</name>
</gene>